<organism evidence="1 2">
    <name type="scientific">Podospora didyma</name>
    <dbReference type="NCBI Taxonomy" id="330526"/>
    <lineage>
        <taxon>Eukaryota</taxon>
        <taxon>Fungi</taxon>
        <taxon>Dikarya</taxon>
        <taxon>Ascomycota</taxon>
        <taxon>Pezizomycotina</taxon>
        <taxon>Sordariomycetes</taxon>
        <taxon>Sordariomycetidae</taxon>
        <taxon>Sordariales</taxon>
        <taxon>Podosporaceae</taxon>
        <taxon>Podospora</taxon>
    </lineage>
</organism>
<name>A0AAE0NX90_9PEZI</name>
<accession>A0AAE0NX90</accession>
<comment type="caution">
    <text evidence="1">The sequence shown here is derived from an EMBL/GenBank/DDBJ whole genome shotgun (WGS) entry which is preliminary data.</text>
</comment>
<evidence type="ECO:0000313" key="2">
    <source>
        <dbReference type="Proteomes" id="UP001285441"/>
    </source>
</evidence>
<dbReference type="Proteomes" id="UP001285441">
    <property type="component" value="Unassembled WGS sequence"/>
</dbReference>
<reference evidence="1" key="1">
    <citation type="journal article" date="2023" name="Mol. Phylogenet. Evol.">
        <title>Genome-scale phylogeny and comparative genomics of the fungal order Sordariales.</title>
        <authorList>
            <person name="Hensen N."/>
            <person name="Bonometti L."/>
            <person name="Westerberg I."/>
            <person name="Brannstrom I.O."/>
            <person name="Guillou S."/>
            <person name="Cros-Aarteil S."/>
            <person name="Calhoun S."/>
            <person name="Haridas S."/>
            <person name="Kuo A."/>
            <person name="Mondo S."/>
            <person name="Pangilinan J."/>
            <person name="Riley R."/>
            <person name="LaButti K."/>
            <person name="Andreopoulos B."/>
            <person name="Lipzen A."/>
            <person name="Chen C."/>
            <person name="Yan M."/>
            <person name="Daum C."/>
            <person name="Ng V."/>
            <person name="Clum A."/>
            <person name="Steindorff A."/>
            <person name="Ohm R.A."/>
            <person name="Martin F."/>
            <person name="Silar P."/>
            <person name="Natvig D.O."/>
            <person name="Lalanne C."/>
            <person name="Gautier V."/>
            <person name="Ament-Velasquez S.L."/>
            <person name="Kruys A."/>
            <person name="Hutchinson M.I."/>
            <person name="Powell A.J."/>
            <person name="Barry K."/>
            <person name="Miller A.N."/>
            <person name="Grigoriev I.V."/>
            <person name="Debuchy R."/>
            <person name="Gladieux P."/>
            <person name="Hiltunen Thoren M."/>
            <person name="Johannesson H."/>
        </authorList>
    </citation>
    <scope>NUCLEOTIDE SEQUENCE</scope>
    <source>
        <strain evidence="1">CBS 232.78</strain>
    </source>
</reference>
<reference evidence="1" key="2">
    <citation type="submission" date="2023-06" db="EMBL/GenBank/DDBJ databases">
        <authorList>
            <consortium name="Lawrence Berkeley National Laboratory"/>
            <person name="Haridas S."/>
            <person name="Hensen N."/>
            <person name="Bonometti L."/>
            <person name="Westerberg I."/>
            <person name="Brannstrom I.O."/>
            <person name="Guillou S."/>
            <person name="Cros-Aarteil S."/>
            <person name="Calhoun S."/>
            <person name="Kuo A."/>
            <person name="Mondo S."/>
            <person name="Pangilinan J."/>
            <person name="Riley R."/>
            <person name="LaButti K."/>
            <person name="Andreopoulos B."/>
            <person name="Lipzen A."/>
            <person name="Chen C."/>
            <person name="Yanf M."/>
            <person name="Daum C."/>
            <person name="Ng V."/>
            <person name="Clum A."/>
            <person name="Steindorff A."/>
            <person name="Ohm R."/>
            <person name="Martin F."/>
            <person name="Silar P."/>
            <person name="Natvig D."/>
            <person name="Lalanne C."/>
            <person name="Gautier V."/>
            <person name="Ament-velasquez S.L."/>
            <person name="Kruys A."/>
            <person name="Hutchinson M.I."/>
            <person name="Powell A.J."/>
            <person name="Barry K."/>
            <person name="Miller A.N."/>
            <person name="Grigoriev I.V."/>
            <person name="Debuchy R."/>
            <person name="Gladieux P."/>
            <person name="Thoren M.H."/>
            <person name="Johannesson H."/>
        </authorList>
    </citation>
    <scope>NUCLEOTIDE SEQUENCE</scope>
    <source>
        <strain evidence="1">CBS 232.78</strain>
    </source>
</reference>
<dbReference type="AlphaFoldDB" id="A0AAE0NX90"/>
<dbReference type="EMBL" id="JAULSW010000002">
    <property type="protein sequence ID" value="KAK3389300.1"/>
    <property type="molecule type" value="Genomic_DNA"/>
</dbReference>
<gene>
    <name evidence="1" type="ORF">B0H63DRAFT_518538</name>
</gene>
<keyword evidence="2" id="KW-1185">Reference proteome</keyword>
<protein>
    <submittedName>
        <fullName evidence="1">Uncharacterized protein</fullName>
    </submittedName>
</protein>
<proteinExistence type="predicted"/>
<evidence type="ECO:0000313" key="1">
    <source>
        <dbReference type="EMBL" id="KAK3389300.1"/>
    </source>
</evidence>
<sequence length="61" mass="6709">MASNVEEDLIPEETGYKVTQPKQSLAEYQNMGSFSTILTACLPVWASKCSVDRLDAYLPPA</sequence>